<dbReference type="FunFam" id="1.10.630.10:FF:000043">
    <property type="entry name" value="Cytochrome P450 99A2"/>
    <property type="match status" value="1"/>
</dbReference>
<dbReference type="InterPro" id="IPR002401">
    <property type="entry name" value="Cyt_P450_E_grp-I"/>
</dbReference>
<dbReference type="Pfam" id="PF00067">
    <property type="entry name" value="p450"/>
    <property type="match status" value="1"/>
</dbReference>
<dbReference type="PANTHER" id="PTHR47955">
    <property type="entry name" value="CYTOCHROME P450 FAMILY 71 PROTEIN"/>
    <property type="match status" value="1"/>
</dbReference>
<organism evidence="11 12">
    <name type="scientific">Linum tenue</name>
    <dbReference type="NCBI Taxonomy" id="586396"/>
    <lineage>
        <taxon>Eukaryota</taxon>
        <taxon>Viridiplantae</taxon>
        <taxon>Streptophyta</taxon>
        <taxon>Embryophyta</taxon>
        <taxon>Tracheophyta</taxon>
        <taxon>Spermatophyta</taxon>
        <taxon>Magnoliopsida</taxon>
        <taxon>eudicotyledons</taxon>
        <taxon>Gunneridae</taxon>
        <taxon>Pentapetalae</taxon>
        <taxon>rosids</taxon>
        <taxon>fabids</taxon>
        <taxon>Malpighiales</taxon>
        <taxon>Linaceae</taxon>
        <taxon>Linum</taxon>
    </lineage>
</organism>
<dbReference type="Gene3D" id="1.10.630.10">
    <property type="entry name" value="Cytochrome P450"/>
    <property type="match status" value="1"/>
</dbReference>
<keyword evidence="3 8" id="KW-0349">Heme</keyword>
<accession>A0AAV0H4M7</accession>
<name>A0AAV0H4M7_9ROSI</name>
<protein>
    <recommendedName>
        <fullName evidence="13">Cytochrome P450</fullName>
    </recommendedName>
</protein>
<evidence type="ECO:0000256" key="9">
    <source>
        <dbReference type="RuleBase" id="RU000461"/>
    </source>
</evidence>
<feature type="binding site" description="axial binding residue" evidence="8">
    <location>
        <position position="469"/>
    </location>
    <ligand>
        <name>heme</name>
        <dbReference type="ChEBI" id="CHEBI:30413"/>
    </ligand>
    <ligandPart>
        <name>Fe</name>
        <dbReference type="ChEBI" id="CHEBI:18248"/>
    </ligandPart>
</feature>
<sequence>MANLQLGESSHFSSFQLSIPLTITLATILLTFIIRIGLGLRSSSPARSKKKPLPPGPWKLPIIGNIHQLATSPLPHHRLRDLAQKHGPDLMYLQLGQLAHVVVSSPEAAREVMKTHDLSFASRPNLLVSDIVLYGRIGPYGEHWRQMRKVSAVELLSAKRVGSFRPIRESEVAKLVAGITRGGAAGDVVNVSRMLAATSSGVTFSLSMNLATTFRAAFGMEKEVKEALFVKLVTDVTDAVAAFRVSDLYPSLKFLPSLTGYRAHLTRMHLAADEMLEEIIREHKVKREGRKDLDTEDLVDILLNLQESGGLGYPITINDIKGVIFEVFLAGTETSTRTVEWTLSEMIKNPRVMKKAQEEVRRTFGGEGVVKEEGLHELKYLDCVIQEGLRLHPPLPLLLPRECREREEICGYEIPAKTKVLINAWAIGRDSRYWTEPDKFYPERFMDSSLDYKGTKFEFIPFGAGRRICPGISFGVALVKIMLANLIYHFDWKLPGGTEPESLDMTEQFSASVRRKHSLSLIPISYDAISPRKTN</sequence>
<keyword evidence="4 8" id="KW-0479">Metal-binding</keyword>
<dbReference type="InterPro" id="IPR017972">
    <property type="entry name" value="Cyt_P450_CS"/>
</dbReference>
<gene>
    <name evidence="11" type="ORF">LITE_LOCUS2456</name>
</gene>
<evidence type="ECO:0000256" key="6">
    <source>
        <dbReference type="ARBA" id="ARBA00023004"/>
    </source>
</evidence>
<keyword evidence="12" id="KW-1185">Reference proteome</keyword>
<dbReference type="InterPro" id="IPR001128">
    <property type="entry name" value="Cyt_P450"/>
</dbReference>
<keyword evidence="10" id="KW-0812">Transmembrane</keyword>
<dbReference type="Proteomes" id="UP001154282">
    <property type="component" value="Unassembled WGS sequence"/>
</dbReference>
<dbReference type="GO" id="GO:0005506">
    <property type="term" value="F:iron ion binding"/>
    <property type="evidence" value="ECO:0007669"/>
    <property type="project" value="InterPro"/>
</dbReference>
<evidence type="ECO:0000256" key="5">
    <source>
        <dbReference type="ARBA" id="ARBA00023002"/>
    </source>
</evidence>
<evidence type="ECO:0000256" key="8">
    <source>
        <dbReference type="PIRSR" id="PIRSR602401-1"/>
    </source>
</evidence>
<evidence type="ECO:0000256" key="7">
    <source>
        <dbReference type="ARBA" id="ARBA00023033"/>
    </source>
</evidence>
<evidence type="ECO:0008006" key="13">
    <source>
        <dbReference type="Google" id="ProtNLM"/>
    </source>
</evidence>
<evidence type="ECO:0000313" key="11">
    <source>
        <dbReference type="EMBL" id="CAI0379924.1"/>
    </source>
</evidence>
<feature type="transmembrane region" description="Helical" evidence="10">
    <location>
        <begin position="20"/>
        <end position="40"/>
    </location>
</feature>
<evidence type="ECO:0000256" key="2">
    <source>
        <dbReference type="ARBA" id="ARBA00010617"/>
    </source>
</evidence>
<evidence type="ECO:0000256" key="4">
    <source>
        <dbReference type="ARBA" id="ARBA00022723"/>
    </source>
</evidence>
<keyword evidence="7 9" id="KW-0503">Monooxygenase</keyword>
<evidence type="ECO:0000256" key="3">
    <source>
        <dbReference type="ARBA" id="ARBA00022617"/>
    </source>
</evidence>
<evidence type="ECO:0000313" key="12">
    <source>
        <dbReference type="Proteomes" id="UP001154282"/>
    </source>
</evidence>
<dbReference type="PRINTS" id="PR00385">
    <property type="entry name" value="P450"/>
</dbReference>
<comment type="cofactor">
    <cofactor evidence="1 8">
        <name>heme</name>
        <dbReference type="ChEBI" id="CHEBI:30413"/>
    </cofactor>
</comment>
<dbReference type="PRINTS" id="PR00463">
    <property type="entry name" value="EP450I"/>
</dbReference>
<dbReference type="PANTHER" id="PTHR47955:SF8">
    <property type="entry name" value="CYTOCHROME P450 71D11-LIKE"/>
    <property type="match status" value="1"/>
</dbReference>
<reference evidence="11" key="1">
    <citation type="submission" date="2022-08" db="EMBL/GenBank/DDBJ databases">
        <authorList>
            <person name="Gutierrez-Valencia J."/>
        </authorList>
    </citation>
    <scope>NUCLEOTIDE SEQUENCE</scope>
</reference>
<dbReference type="GO" id="GO:0016705">
    <property type="term" value="F:oxidoreductase activity, acting on paired donors, with incorporation or reduction of molecular oxygen"/>
    <property type="evidence" value="ECO:0007669"/>
    <property type="project" value="InterPro"/>
</dbReference>
<dbReference type="GO" id="GO:0004497">
    <property type="term" value="F:monooxygenase activity"/>
    <property type="evidence" value="ECO:0007669"/>
    <property type="project" value="UniProtKB-KW"/>
</dbReference>
<dbReference type="CDD" id="cd11072">
    <property type="entry name" value="CYP71-like"/>
    <property type="match status" value="1"/>
</dbReference>
<dbReference type="EMBL" id="CAMGYJ010000002">
    <property type="protein sequence ID" value="CAI0379924.1"/>
    <property type="molecule type" value="Genomic_DNA"/>
</dbReference>
<dbReference type="InterPro" id="IPR036396">
    <property type="entry name" value="Cyt_P450_sf"/>
</dbReference>
<dbReference type="SUPFAM" id="SSF48264">
    <property type="entry name" value="Cytochrome P450"/>
    <property type="match status" value="1"/>
</dbReference>
<keyword evidence="10" id="KW-1133">Transmembrane helix</keyword>
<keyword evidence="5 9" id="KW-0560">Oxidoreductase</keyword>
<evidence type="ECO:0000256" key="10">
    <source>
        <dbReference type="SAM" id="Phobius"/>
    </source>
</evidence>
<dbReference type="AlphaFoldDB" id="A0AAV0H4M7"/>
<keyword evidence="10" id="KW-0472">Membrane</keyword>
<keyword evidence="6 8" id="KW-0408">Iron</keyword>
<evidence type="ECO:0000256" key="1">
    <source>
        <dbReference type="ARBA" id="ARBA00001971"/>
    </source>
</evidence>
<dbReference type="PROSITE" id="PS00086">
    <property type="entry name" value="CYTOCHROME_P450"/>
    <property type="match status" value="1"/>
</dbReference>
<comment type="caution">
    <text evidence="11">The sequence shown here is derived from an EMBL/GenBank/DDBJ whole genome shotgun (WGS) entry which is preliminary data.</text>
</comment>
<dbReference type="GO" id="GO:0020037">
    <property type="term" value="F:heme binding"/>
    <property type="evidence" value="ECO:0007669"/>
    <property type="project" value="InterPro"/>
</dbReference>
<comment type="similarity">
    <text evidence="2 9">Belongs to the cytochrome P450 family.</text>
</comment>
<proteinExistence type="inferred from homology"/>